<dbReference type="EMBL" id="SDMP01000019">
    <property type="protein sequence ID" value="RYQ90522.1"/>
    <property type="molecule type" value="Genomic_DNA"/>
</dbReference>
<proteinExistence type="predicted"/>
<name>A0A444XLJ0_ARAHY</name>
<sequence>MANNNPFIVVLLYPNCRMRNGDNVVTFECQNPILFCTKRVETLSDLKSLISSKVGGTQARKIRRVAYRLLAPMGNGVFRFRLCRLHGDEHVRLMFDIHGRIMCEQVMKLSAEVGHGGSGVLHKKPICRTTDLLHHCPFMSRFQSMRQRRVRKSQTRITWRTMETVSLPMVEMRMSLCQRHLQGLRRAMCCLYLTRFWRYRLCQVTITVYIWMPCMRGSRFLTPVEWIIT</sequence>
<evidence type="ECO:0000313" key="2">
    <source>
        <dbReference type="Proteomes" id="UP000289738"/>
    </source>
</evidence>
<dbReference type="Proteomes" id="UP000289738">
    <property type="component" value="Chromosome B09"/>
</dbReference>
<gene>
    <name evidence="1" type="ORF">Ahy_B09g096584</name>
</gene>
<dbReference type="AlphaFoldDB" id="A0A444XLJ0"/>
<organism evidence="1 2">
    <name type="scientific">Arachis hypogaea</name>
    <name type="common">Peanut</name>
    <dbReference type="NCBI Taxonomy" id="3818"/>
    <lineage>
        <taxon>Eukaryota</taxon>
        <taxon>Viridiplantae</taxon>
        <taxon>Streptophyta</taxon>
        <taxon>Embryophyta</taxon>
        <taxon>Tracheophyta</taxon>
        <taxon>Spermatophyta</taxon>
        <taxon>Magnoliopsida</taxon>
        <taxon>eudicotyledons</taxon>
        <taxon>Gunneridae</taxon>
        <taxon>Pentapetalae</taxon>
        <taxon>rosids</taxon>
        <taxon>fabids</taxon>
        <taxon>Fabales</taxon>
        <taxon>Fabaceae</taxon>
        <taxon>Papilionoideae</taxon>
        <taxon>50 kb inversion clade</taxon>
        <taxon>dalbergioids sensu lato</taxon>
        <taxon>Dalbergieae</taxon>
        <taxon>Pterocarpus clade</taxon>
        <taxon>Arachis</taxon>
    </lineage>
</organism>
<reference evidence="1 2" key="1">
    <citation type="submission" date="2019-01" db="EMBL/GenBank/DDBJ databases">
        <title>Sequencing of cultivated peanut Arachis hypogaea provides insights into genome evolution and oil improvement.</title>
        <authorList>
            <person name="Chen X."/>
        </authorList>
    </citation>
    <scope>NUCLEOTIDE SEQUENCE [LARGE SCALE GENOMIC DNA]</scope>
    <source>
        <strain evidence="2">cv. Fuhuasheng</strain>
        <tissue evidence="1">Leaves</tissue>
    </source>
</reference>
<keyword evidence="2" id="KW-1185">Reference proteome</keyword>
<protein>
    <submittedName>
        <fullName evidence="1">Uncharacterized protein</fullName>
    </submittedName>
</protein>
<evidence type="ECO:0000313" key="1">
    <source>
        <dbReference type="EMBL" id="RYQ90522.1"/>
    </source>
</evidence>
<comment type="caution">
    <text evidence="1">The sequence shown here is derived from an EMBL/GenBank/DDBJ whole genome shotgun (WGS) entry which is preliminary data.</text>
</comment>
<accession>A0A444XLJ0</accession>